<dbReference type="SUPFAM" id="SSF49503">
    <property type="entry name" value="Cupredoxins"/>
    <property type="match status" value="1"/>
</dbReference>
<dbReference type="GO" id="GO:0005886">
    <property type="term" value="C:plasma membrane"/>
    <property type="evidence" value="ECO:0007669"/>
    <property type="project" value="TreeGrafter"/>
</dbReference>
<protein>
    <recommendedName>
        <fullName evidence="3">Phytocyanin domain-containing protein</fullName>
    </recommendedName>
</protein>
<dbReference type="CDD" id="cd04216">
    <property type="entry name" value="Phytocyanin"/>
    <property type="match status" value="1"/>
</dbReference>
<reference evidence="4 5" key="1">
    <citation type="submission" date="2019-07" db="EMBL/GenBank/DDBJ databases">
        <title>WGS assembly of Gossypium tomentosum.</title>
        <authorList>
            <person name="Chen Z.J."/>
            <person name="Sreedasyam A."/>
            <person name="Ando A."/>
            <person name="Song Q."/>
            <person name="De L."/>
            <person name="Hulse-Kemp A."/>
            <person name="Ding M."/>
            <person name="Ye W."/>
            <person name="Kirkbride R."/>
            <person name="Jenkins J."/>
            <person name="Plott C."/>
            <person name="Lovell J."/>
            <person name="Lin Y.-M."/>
            <person name="Vaughn R."/>
            <person name="Liu B."/>
            <person name="Li W."/>
            <person name="Simpson S."/>
            <person name="Scheffler B."/>
            <person name="Saski C."/>
            <person name="Grover C."/>
            <person name="Hu G."/>
            <person name="Conover J."/>
            <person name="Carlson J."/>
            <person name="Shu S."/>
            <person name="Boston L."/>
            <person name="Williams M."/>
            <person name="Peterson D."/>
            <person name="Mcgee K."/>
            <person name="Jones D."/>
            <person name="Wendel J."/>
            <person name="Stelly D."/>
            <person name="Grimwood J."/>
            <person name="Schmutz J."/>
        </authorList>
    </citation>
    <scope>NUCLEOTIDE SEQUENCE [LARGE SCALE GENOMIC DNA]</scope>
    <source>
        <strain evidence="4">7179.01</strain>
    </source>
</reference>
<dbReference type="Pfam" id="PF02298">
    <property type="entry name" value="Cu_bind_like"/>
    <property type="match status" value="1"/>
</dbReference>
<dbReference type="InterPro" id="IPR003245">
    <property type="entry name" value="Phytocyanin_dom"/>
</dbReference>
<dbReference type="PROSITE" id="PS51485">
    <property type="entry name" value="PHYTOCYANIN"/>
    <property type="match status" value="1"/>
</dbReference>
<keyword evidence="1" id="KW-0472">Membrane</keyword>
<keyword evidence="2" id="KW-0732">Signal</keyword>
<evidence type="ECO:0000256" key="2">
    <source>
        <dbReference type="SAM" id="SignalP"/>
    </source>
</evidence>
<proteinExistence type="predicted"/>
<dbReference type="PANTHER" id="PTHR33021">
    <property type="entry name" value="BLUE COPPER PROTEIN"/>
    <property type="match status" value="1"/>
</dbReference>
<evidence type="ECO:0000313" key="5">
    <source>
        <dbReference type="Proteomes" id="UP000322667"/>
    </source>
</evidence>
<dbReference type="Gene3D" id="2.60.40.420">
    <property type="entry name" value="Cupredoxins - blue copper proteins"/>
    <property type="match status" value="1"/>
</dbReference>
<evidence type="ECO:0000313" key="4">
    <source>
        <dbReference type="EMBL" id="TYH88743.1"/>
    </source>
</evidence>
<organism evidence="4 5">
    <name type="scientific">Gossypium tomentosum</name>
    <name type="common">Hawaiian cotton</name>
    <name type="synonym">Gossypium sandvicense</name>
    <dbReference type="NCBI Taxonomy" id="34277"/>
    <lineage>
        <taxon>Eukaryota</taxon>
        <taxon>Viridiplantae</taxon>
        <taxon>Streptophyta</taxon>
        <taxon>Embryophyta</taxon>
        <taxon>Tracheophyta</taxon>
        <taxon>Spermatophyta</taxon>
        <taxon>Magnoliopsida</taxon>
        <taxon>eudicotyledons</taxon>
        <taxon>Gunneridae</taxon>
        <taxon>Pentapetalae</taxon>
        <taxon>rosids</taxon>
        <taxon>malvids</taxon>
        <taxon>Malvales</taxon>
        <taxon>Malvaceae</taxon>
        <taxon>Malvoideae</taxon>
        <taxon>Gossypium</taxon>
    </lineage>
</organism>
<feature type="signal peptide" evidence="2">
    <location>
        <begin position="1"/>
        <end position="23"/>
    </location>
</feature>
<sequence length="173" mass="19039">MEDKIGRLIILIICCSILKGAVSQVYSVGDESGWSSEVDYGSWSEKYNFTVGDVLEFTYNKGQHNVFEVTESTYRTCDASSGVLAKYESGDDKVELTESKKYWFICNQSLKVVIPNVALGTGMVIVELLMIVIIISNASVVFSHSVKLPTSGSHCPHQEFETDCPLVSPSQPP</sequence>
<dbReference type="AlphaFoldDB" id="A0A5D2MBQ6"/>
<feature type="domain" description="Phytocyanin" evidence="3">
    <location>
        <begin position="24"/>
        <end position="129"/>
    </location>
</feature>
<dbReference type="PANTHER" id="PTHR33021:SF179">
    <property type="entry name" value="OS09G0541100 PROTEIN"/>
    <property type="match status" value="1"/>
</dbReference>
<dbReference type="InterPro" id="IPR039391">
    <property type="entry name" value="Phytocyanin-like"/>
</dbReference>
<evidence type="ECO:0000259" key="3">
    <source>
        <dbReference type="PROSITE" id="PS51485"/>
    </source>
</evidence>
<dbReference type="InterPro" id="IPR008972">
    <property type="entry name" value="Cupredoxin"/>
</dbReference>
<feature type="transmembrane region" description="Helical" evidence="1">
    <location>
        <begin position="117"/>
        <end position="142"/>
    </location>
</feature>
<dbReference type="EMBL" id="CM017623">
    <property type="protein sequence ID" value="TYH88743.1"/>
    <property type="molecule type" value="Genomic_DNA"/>
</dbReference>
<dbReference type="GO" id="GO:0009055">
    <property type="term" value="F:electron transfer activity"/>
    <property type="evidence" value="ECO:0007669"/>
    <property type="project" value="InterPro"/>
</dbReference>
<accession>A0A5D2MBQ6</accession>
<feature type="chain" id="PRO_5022985378" description="Phytocyanin domain-containing protein" evidence="2">
    <location>
        <begin position="24"/>
        <end position="173"/>
    </location>
</feature>
<keyword evidence="1" id="KW-0812">Transmembrane</keyword>
<evidence type="ECO:0000256" key="1">
    <source>
        <dbReference type="SAM" id="Phobius"/>
    </source>
</evidence>
<gene>
    <name evidence="4" type="ORF">ES332_D01G209700v1</name>
</gene>
<name>A0A5D2MBQ6_GOSTO</name>
<keyword evidence="5" id="KW-1185">Reference proteome</keyword>
<keyword evidence="1" id="KW-1133">Transmembrane helix</keyword>
<dbReference type="Proteomes" id="UP000322667">
    <property type="component" value="Chromosome D01"/>
</dbReference>